<feature type="domain" description="Rubrerythrin diiron-binding" evidence="1">
    <location>
        <begin position="10"/>
        <end position="141"/>
    </location>
</feature>
<dbReference type="SUPFAM" id="SSF47240">
    <property type="entry name" value="Ferritin-like"/>
    <property type="match status" value="1"/>
</dbReference>
<proteinExistence type="predicted"/>
<evidence type="ECO:0000313" key="2">
    <source>
        <dbReference type="EMBL" id="HDI82957.1"/>
    </source>
</evidence>
<reference evidence="2" key="1">
    <citation type="journal article" date="2020" name="mSystems">
        <title>Genome- and Community-Level Interaction Insights into Carbon Utilization and Element Cycling Functions of Hydrothermarchaeota in Hydrothermal Sediment.</title>
        <authorList>
            <person name="Zhou Z."/>
            <person name="Liu Y."/>
            <person name="Xu W."/>
            <person name="Pan J."/>
            <person name="Luo Z.H."/>
            <person name="Li M."/>
        </authorList>
    </citation>
    <scope>NUCLEOTIDE SEQUENCE [LARGE SCALE GENOMIC DNA]</scope>
    <source>
        <strain evidence="2">HyVt-102</strain>
    </source>
</reference>
<dbReference type="InterPro" id="IPR009078">
    <property type="entry name" value="Ferritin-like_SF"/>
</dbReference>
<protein>
    <submittedName>
        <fullName evidence="2">Rubrerythrin</fullName>
    </submittedName>
</protein>
<gene>
    <name evidence="2" type="ORF">ENF18_04110</name>
</gene>
<dbReference type="GO" id="GO:0046872">
    <property type="term" value="F:metal ion binding"/>
    <property type="evidence" value="ECO:0007669"/>
    <property type="project" value="InterPro"/>
</dbReference>
<dbReference type="InterPro" id="IPR012347">
    <property type="entry name" value="Ferritin-like"/>
</dbReference>
<comment type="caution">
    <text evidence="2">The sequence shown here is derived from an EMBL/GenBank/DDBJ whole genome shotgun (WGS) entry which is preliminary data.</text>
</comment>
<dbReference type="PANTHER" id="PTHR33531:SF10">
    <property type="entry name" value="BLR7895 PROTEIN"/>
    <property type="match status" value="1"/>
</dbReference>
<dbReference type="InterPro" id="IPR003251">
    <property type="entry name" value="Rr_diiron-bd_dom"/>
</dbReference>
<accession>A0A7C0VAY8</accession>
<dbReference type="CDD" id="cd01045">
    <property type="entry name" value="Ferritin_like_AB"/>
    <property type="match status" value="1"/>
</dbReference>
<dbReference type="Proteomes" id="UP000885847">
    <property type="component" value="Unassembled WGS sequence"/>
</dbReference>
<name>A0A7C0VAY8_UNCW3</name>
<dbReference type="Pfam" id="PF02915">
    <property type="entry name" value="Rubrerythrin"/>
    <property type="match status" value="1"/>
</dbReference>
<dbReference type="AlphaFoldDB" id="A0A7C0VAY8"/>
<dbReference type="PANTHER" id="PTHR33531">
    <property type="entry name" value="RUBRERYTHRIN SUBFAMILY"/>
    <property type="match status" value="1"/>
</dbReference>
<dbReference type="EMBL" id="DQWE01000196">
    <property type="protein sequence ID" value="HDI82957.1"/>
    <property type="molecule type" value="Genomic_DNA"/>
</dbReference>
<evidence type="ECO:0000259" key="1">
    <source>
        <dbReference type="Pfam" id="PF02915"/>
    </source>
</evidence>
<dbReference type="GO" id="GO:0016491">
    <property type="term" value="F:oxidoreductase activity"/>
    <property type="evidence" value="ECO:0007669"/>
    <property type="project" value="InterPro"/>
</dbReference>
<organism evidence="2">
    <name type="scientific">candidate division WOR-3 bacterium</name>
    <dbReference type="NCBI Taxonomy" id="2052148"/>
    <lineage>
        <taxon>Bacteria</taxon>
        <taxon>Bacteria division WOR-3</taxon>
    </lineage>
</organism>
<dbReference type="Gene3D" id="1.20.1260.10">
    <property type="match status" value="1"/>
</dbReference>
<sequence length="162" mass="18854">MELKKYSIKEIILSGLKSEIDARDLYNAIADNVNNAILKDRLKFLAGEEEKHRIFFVNLYRAEFHGEEPEVPEDTPVPLPIVVYNEDSALTEVIEQAMESEQAAAEFYHEFARLTDDEKLKNTLKMFASMEMGHYRILEAEKENLERFEDYENEVPMIHLGP</sequence>